<dbReference type="RefSeq" id="WP_320237191.1">
    <property type="nucleotide sequence ID" value="NZ_JAVIJF010000059.1"/>
</dbReference>
<keyword evidence="3" id="KW-1185">Reference proteome</keyword>
<feature type="domain" description="Transposase IS4-like" evidence="1">
    <location>
        <begin position="218"/>
        <end position="477"/>
    </location>
</feature>
<dbReference type="EMBL" id="JAVIJF010000059">
    <property type="protein sequence ID" value="MDX8529322.1"/>
    <property type="molecule type" value="Genomic_DNA"/>
</dbReference>
<sequence>MFIDVVPNRGSPPAVLLRESYRDENGRTQKRTLANLSKLPGDVIEMLKALLNGGALIGTAPKDLAIERSLPHGHVAAVLGTIRKISLDRLILSTAKDAASRRFCDLVVAMMVDRLITPRSKLGFVRAVDEETAATSLGNLLRLGKVKDHEPYEALDWLLERQERIENGLARRHLKDGILVLYDVSSSYFEGHCCPLAQFGHSRDHRSDRLQIVYGLLCTRDGLPIAIEVFEGNAADPTTLKSQVDKLKARFGIKRVVLIGDRGMITSARIRDDLKTSSLDWITCLRAPQIQALAQGDGPLQLSLFDERDLAEISSPDFPGERLIMCRNRDLAMERARKREALLKATERELARVQANVRRKGSTLRSAAEIGLAVGEVVNAKKVAKHFALDIRDGHFSWSRKIEQIAAEAKLDGIYVIRTSVPKGELSAQNAVQAYKDLSRVERAFRSLKTVDLEIRPIRHWNANRVRAHVFLCMLAYHVEWHLRQRLAPLLFHDTELDRGRAARISPVASTEPSASARSKKAIKRNANGDPVHSFAGLIDHLGTMTRNIMRMPQAKKHPFTLLSKSTPLQDQAFKLLDLDPMRVQ</sequence>
<comment type="caution">
    <text evidence="2">The sequence shown here is derived from an EMBL/GenBank/DDBJ whole genome shotgun (WGS) entry which is preliminary data.</text>
</comment>
<evidence type="ECO:0000313" key="3">
    <source>
        <dbReference type="Proteomes" id="UP001276840"/>
    </source>
</evidence>
<dbReference type="PANTHER" id="PTHR34614:SF2">
    <property type="entry name" value="TRANSPOSASE IS4-LIKE DOMAIN-CONTAINING PROTEIN"/>
    <property type="match status" value="1"/>
</dbReference>
<evidence type="ECO:0000259" key="1">
    <source>
        <dbReference type="Pfam" id="PF01609"/>
    </source>
</evidence>
<evidence type="ECO:0000313" key="2">
    <source>
        <dbReference type="EMBL" id="MDX8529322.1"/>
    </source>
</evidence>
<dbReference type="SUPFAM" id="SSF53098">
    <property type="entry name" value="Ribonuclease H-like"/>
    <property type="match status" value="1"/>
</dbReference>
<dbReference type="PANTHER" id="PTHR34614">
    <property type="match status" value="1"/>
</dbReference>
<dbReference type="Proteomes" id="UP001276840">
    <property type="component" value="Unassembled WGS sequence"/>
</dbReference>
<name>A0ABU4ZV86_9HYPH</name>
<organism evidence="2 3">
    <name type="scientific">Mesorhizobium montanum</name>
    <dbReference type="NCBI Taxonomy" id="3072323"/>
    <lineage>
        <taxon>Bacteria</taxon>
        <taxon>Pseudomonadati</taxon>
        <taxon>Pseudomonadota</taxon>
        <taxon>Alphaproteobacteria</taxon>
        <taxon>Hyphomicrobiales</taxon>
        <taxon>Phyllobacteriaceae</taxon>
        <taxon>Mesorhizobium</taxon>
    </lineage>
</organism>
<accession>A0ABU4ZV86</accession>
<dbReference type="InterPro" id="IPR002559">
    <property type="entry name" value="Transposase_11"/>
</dbReference>
<dbReference type="Pfam" id="PF01609">
    <property type="entry name" value="DDE_Tnp_1"/>
    <property type="match status" value="1"/>
</dbReference>
<proteinExistence type="predicted"/>
<dbReference type="NCBIfam" id="NF033559">
    <property type="entry name" value="transpos_IS1634"/>
    <property type="match status" value="1"/>
</dbReference>
<dbReference type="InterPro" id="IPR047654">
    <property type="entry name" value="IS1634_transpos"/>
</dbReference>
<reference evidence="2 3" key="1">
    <citation type="submission" date="2023-08" db="EMBL/GenBank/DDBJ databases">
        <title>Implementing the SeqCode for naming new Mesorhizobium species isolated from Vachellia karroo root nodules.</title>
        <authorList>
            <person name="Van Lill M."/>
        </authorList>
    </citation>
    <scope>NUCLEOTIDE SEQUENCE [LARGE SCALE GENOMIC DNA]</scope>
    <source>
        <strain evidence="2 3">MSK 1335</strain>
    </source>
</reference>
<dbReference type="InterPro" id="IPR012337">
    <property type="entry name" value="RNaseH-like_sf"/>
</dbReference>
<protein>
    <submittedName>
        <fullName evidence="2">IS1634 family transposase</fullName>
    </submittedName>
</protein>
<gene>
    <name evidence="2" type="ORF">RFM68_33400</name>
</gene>